<proteinExistence type="predicted"/>
<keyword evidence="3" id="KW-1185">Reference proteome</keyword>
<evidence type="ECO:0000313" key="3">
    <source>
        <dbReference type="Proteomes" id="UP000244441"/>
    </source>
</evidence>
<dbReference type="InterPro" id="IPR016870">
    <property type="entry name" value="UCP028137"/>
</dbReference>
<feature type="transmembrane region" description="Helical" evidence="1">
    <location>
        <begin position="148"/>
        <end position="168"/>
    </location>
</feature>
<dbReference type="KEGG" id="cate:C2869_03525"/>
<feature type="transmembrane region" description="Helical" evidence="1">
    <location>
        <begin position="188"/>
        <end position="209"/>
    </location>
</feature>
<feature type="transmembrane region" description="Helical" evidence="1">
    <location>
        <begin position="90"/>
        <end position="107"/>
    </location>
</feature>
<reference evidence="2 3" key="1">
    <citation type="submission" date="2018-01" db="EMBL/GenBank/DDBJ databases">
        <title>Genome sequence of a Cantenovulum-like bacteria.</title>
        <authorList>
            <person name="Tan W.R."/>
            <person name="Lau N.-S."/>
            <person name="Go F."/>
            <person name="Amirul A.-A.A."/>
        </authorList>
    </citation>
    <scope>NUCLEOTIDE SEQUENCE [LARGE SCALE GENOMIC DNA]</scope>
    <source>
        <strain evidence="2 3">CCB-QB4</strain>
    </source>
</reference>
<dbReference type="PIRSF" id="PIRSF028137">
    <property type="entry name" value="UCP028137"/>
    <property type="match status" value="1"/>
</dbReference>
<sequence length="227" mass="25513">MQKQNNPLLELIFNIVVPSVILMKFSGEDALGPVNGLIVALAFPLIYGVFELIKYKKYNFFSILGFVSVLMTGGIGLLELDNQWLAVKEALVPGLIGLVVWISGLLGKPLVSKLLINDTVMKTDMVYEQLKHNNSEQAFTHSLARANYFFAGTFAFSAVVNYFLATYIVTSPSGTPEFNEELGQLTIWSYPMIVIPSMLMMFAIMYFIWKSINKHTQLSFEQVFNTQ</sequence>
<gene>
    <name evidence="2" type="ORF">C2869_03525</name>
</gene>
<keyword evidence="1" id="KW-1133">Transmembrane helix</keyword>
<feature type="transmembrane region" description="Helical" evidence="1">
    <location>
        <begin position="60"/>
        <end position="78"/>
    </location>
</feature>
<evidence type="ECO:0000313" key="2">
    <source>
        <dbReference type="EMBL" id="AWB65561.1"/>
    </source>
</evidence>
<dbReference type="RefSeq" id="WP_108601637.1">
    <property type="nucleotide sequence ID" value="NZ_CP026604.1"/>
</dbReference>
<name>A0A2S0VMV8_9ALTE</name>
<dbReference type="EMBL" id="CP026604">
    <property type="protein sequence ID" value="AWB65561.1"/>
    <property type="molecule type" value="Genomic_DNA"/>
</dbReference>
<keyword evidence="1" id="KW-0812">Transmembrane</keyword>
<feature type="transmembrane region" description="Helical" evidence="1">
    <location>
        <begin position="7"/>
        <end position="25"/>
    </location>
</feature>
<dbReference type="OrthoDB" id="188353at2"/>
<dbReference type="NCBIfam" id="NF041646">
    <property type="entry name" value="VC0807_fam"/>
    <property type="match status" value="1"/>
</dbReference>
<dbReference type="Proteomes" id="UP000244441">
    <property type="component" value="Chromosome"/>
</dbReference>
<keyword evidence="1" id="KW-0472">Membrane</keyword>
<dbReference type="AlphaFoldDB" id="A0A2S0VMV8"/>
<organism evidence="2 3">
    <name type="scientific">Saccharobesus litoralis</name>
    <dbReference type="NCBI Taxonomy" id="2172099"/>
    <lineage>
        <taxon>Bacteria</taxon>
        <taxon>Pseudomonadati</taxon>
        <taxon>Pseudomonadota</taxon>
        <taxon>Gammaproteobacteria</taxon>
        <taxon>Alteromonadales</taxon>
        <taxon>Alteromonadaceae</taxon>
        <taxon>Saccharobesus</taxon>
    </lineage>
</organism>
<feature type="transmembrane region" description="Helical" evidence="1">
    <location>
        <begin position="31"/>
        <end position="53"/>
    </location>
</feature>
<protein>
    <submittedName>
        <fullName evidence="2">MFS transporter</fullName>
    </submittedName>
</protein>
<evidence type="ECO:0000256" key="1">
    <source>
        <dbReference type="SAM" id="Phobius"/>
    </source>
</evidence>
<accession>A0A2S0VMV8</accession>